<comment type="subcellular location">
    <subcellularLocation>
        <location evidence="1 10">Cell outer membrane</location>
        <topology evidence="1 10">Multi-pass membrane protein</topology>
    </subcellularLocation>
</comment>
<dbReference type="Pfam" id="PF00577">
    <property type="entry name" value="Usher"/>
    <property type="match status" value="1"/>
</dbReference>
<dbReference type="PANTHER" id="PTHR30451:SF21">
    <property type="entry name" value="FIMBRIAL USHER DOMAIN-CONTAINING PROTEIN YDET-RELATED"/>
    <property type="match status" value="1"/>
</dbReference>
<keyword evidence="6 10" id="KW-0812">Transmembrane</keyword>
<dbReference type="PATRIC" id="fig|55398.3.peg.3947"/>
<dbReference type="Gene3D" id="2.60.40.2070">
    <property type="match status" value="1"/>
</dbReference>
<comment type="caution">
    <text evidence="13">The sequence shown here is derived from an EMBL/GenBank/DDBJ whole genome shotgun (WGS) entry which is preliminary data.</text>
</comment>
<dbReference type="InterPro" id="IPR025885">
    <property type="entry name" value="PapC_N"/>
</dbReference>
<dbReference type="InterPro" id="IPR000015">
    <property type="entry name" value="Fimb_usher"/>
</dbReference>
<reference evidence="13 14" key="1">
    <citation type="submission" date="2015-09" db="EMBL/GenBank/DDBJ databases">
        <title>Genome announcement of multiple Pseudomonas syringae strains.</title>
        <authorList>
            <person name="Thakur S."/>
            <person name="Wang P.W."/>
            <person name="Gong Y."/>
            <person name="Weir B.S."/>
            <person name="Guttman D.S."/>
        </authorList>
    </citation>
    <scope>NUCLEOTIDE SEQUENCE [LARGE SCALE GENOMIC DNA]</scope>
    <source>
        <strain evidence="13 14">ICMP3882</strain>
    </source>
</reference>
<dbReference type="InterPro" id="IPR037224">
    <property type="entry name" value="PapC_N_sf"/>
</dbReference>
<evidence type="ECO:0000256" key="9">
    <source>
        <dbReference type="ARBA" id="ARBA00023237"/>
    </source>
</evidence>
<sequence length="908" mass="98713">MISADRTLIRPDSTTAESFTQARLRRASRAGPVALRLCEGLRGVRYIRSRVKIAMEWHKKDMGVIAQSVRLYPGHCSRPGTTWVSRRSRVCISLVLSCSCAAFAAGADGPATTTPVKFNTAFIQGSEQPPDLKEFLRANSVLPGIYRVDIYVNRTLSGRRDVAFSKNRRSGQIEPCLTLEMLQGFGLDPARLPVTGEPDEACFDLPAQVEFARVDYHPGALRLNISVPQAVMARSARGYVSPQLWDEGEPAAFVNYNANAVRRRNQNLDTDQYYMGLRNGVNLGAWRLRNESSLLYGADRSWRYRGNRTFAQRDITALKSQLTLGETFSDSQVFDSVRFRGASIASDDGMLPDSERNYAPVIRGTAETNATVEVRQNGFLLYSGNVSPGPFEITDIYPSGSNGDLEVTIIEADGRRRSFTQAYASLPIMVPAGALRFSLAAGQIDNDGQDSPAFTSAALIYGLSERMTGFGGLQLAEDYQATNIGTGVNTGIGAVSLDITHSVSQQKPQTLAGQSLRVRYANTLDVTDTTLAIAGYRYSTEQYRTLNQHVSETGDPVNGLPGGQPRDRLELNVTQVLPAQNASLSLTASEQRYWNLPGKTRQLYLSYNAAWRSLNYSLSVERNQDFGRSGDATPDTRIAFSVTLPLGTSPGSSRLSFNGVRSSAGDYSVQAGLNGQVLDDRDTFYSVQTGRDSSSGSYGAGKVNTTLPYGRFEAGYSQGQDYDALTLSATGSVVAHAGGVNLGQPLGETFALVHVPDVGGARLRSFNNVATAANGYAVMPYAQPYRTNWVSLDTRQLGADIDLESAITQIVPRRGAVPLVRFKAAVGRRVQFELVRADGSKVPLGASVEDGQGKALAVVDLSSQALVLSDQDSGRLHVRWSDQHCEAPFVLPPRDPARAYERLKVICQ</sequence>
<keyword evidence="3 10" id="KW-0813">Transport</keyword>
<dbReference type="PROSITE" id="PS01151">
    <property type="entry name" value="FIMBRIAL_USHER"/>
    <property type="match status" value="1"/>
</dbReference>
<organism evidence="13 14">
    <name type="scientific">Pseudomonas syringae pv. ribicola</name>
    <dbReference type="NCBI Taxonomy" id="55398"/>
    <lineage>
        <taxon>Bacteria</taxon>
        <taxon>Pseudomonadati</taxon>
        <taxon>Pseudomonadota</taxon>
        <taxon>Gammaproteobacteria</taxon>
        <taxon>Pseudomonadales</taxon>
        <taxon>Pseudomonadaceae</taxon>
        <taxon>Pseudomonas</taxon>
    </lineage>
</organism>
<dbReference type="GO" id="GO:0009279">
    <property type="term" value="C:cell outer membrane"/>
    <property type="evidence" value="ECO:0007669"/>
    <property type="project" value="UniProtKB-SubCell"/>
</dbReference>
<dbReference type="Gene3D" id="2.60.40.3110">
    <property type="match status" value="1"/>
</dbReference>
<dbReference type="InterPro" id="IPR043142">
    <property type="entry name" value="PapC-like_C_sf"/>
</dbReference>
<comment type="similarity">
    <text evidence="2 10">Belongs to the fimbrial export usher family.</text>
</comment>
<dbReference type="InterPro" id="IPR018030">
    <property type="entry name" value="Fimbrial_membr_usher_CS"/>
</dbReference>
<keyword evidence="4" id="KW-1134">Transmembrane beta strand</keyword>
<dbReference type="SUPFAM" id="SSF141729">
    <property type="entry name" value="FimD N-terminal domain-like"/>
    <property type="match status" value="1"/>
</dbReference>
<keyword evidence="7" id="KW-0732">Signal</keyword>
<keyword evidence="5 10" id="KW-1029">Fimbrium biogenesis</keyword>
<evidence type="ECO:0000259" key="12">
    <source>
        <dbReference type="Pfam" id="PF13954"/>
    </source>
</evidence>
<evidence type="ECO:0000256" key="6">
    <source>
        <dbReference type="ARBA" id="ARBA00022692"/>
    </source>
</evidence>
<feature type="domain" description="PapC N-terminal" evidence="12">
    <location>
        <begin position="117"/>
        <end position="260"/>
    </location>
</feature>
<evidence type="ECO:0000259" key="11">
    <source>
        <dbReference type="Pfam" id="PF13953"/>
    </source>
</evidence>
<dbReference type="AlphaFoldDB" id="A0A0Q0BUU8"/>
<keyword evidence="8 10" id="KW-0472">Membrane</keyword>
<dbReference type="Pfam" id="PF13954">
    <property type="entry name" value="PapC_N"/>
    <property type="match status" value="1"/>
</dbReference>
<dbReference type="GO" id="GO:0009297">
    <property type="term" value="P:pilus assembly"/>
    <property type="evidence" value="ECO:0007669"/>
    <property type="project" value="InterPro"/>
</dbReference>
<evidence type="ECO:0000256" key="3">
    <source>
        <dbReference type="ARBA" id="ARBA00022448"/>
    </source>
</evidence>
<name>A0A0Q0BUU8_PSESI</name>
<dbReference type="Pfam" id="PF13953">
    <property type="entry name" value="PapC_C"/>
    <property type="match status" value="1"/>
</dbReference>
<dbReference type="InterPro" id="IPR042186">
    <property type="entry name" value="FimD_plug_dom"/>
</dbReference>
<dbReference type="InterPro" id="IPR025949">
    <property type="entry name" value="PapC-like_C"/>
</dbReference>
<feature type="domain" description="PapC-like C-terminal" evidence="11">
    <location>
        <begin position="832"/>
        <end position="893"/>
    </location>
</feature>
<accession>A0A0Q0BUU8</accession>
<dbReference type="Gene3D" id="3.10.20.410">
    <property type="match status" value="1"/>
</dbReference>
<evidence type="ECO:0000313" key="14">
    <source>
        <dbReference type="Proteomes" id="UP000050554"/>
    </source>
</evidence>
<evidence type="ECO:0000256" key="8">
    <source>
        <dbReference type="ARBA" id="ARBA00023136"/>
    </source>
</evidence>
<dbReference type="Gene3D" id="2.60.40.2610">
    <property type="entry name" value="Outer membrane usher protein FimD, plug domain"/>
    <property type="match status" value="1"/>
</dbReference>
<evidence type="ECO:0000256" key="1">
    <source>
        <dbReference type="ARBA" id="ARBA00004571"/>
    </source>
</evidence>
<protein>
    <submittedName>
        <fullName evidence="13">Outer membrane usher protein fimD</fullName>
    </submittedName>
</protein>
<dbReference type="FunFam" id="2.60.40.3110:FF:000001">
    <property type="entry name" value="Putative fimbrial outer membrane usher"/>
    <property type="match status" value="1"/>
</dbReference>
<gene>
    <name evidence="13" type="ORF">ALO47_05021</name>
</gene>
<evidence type="ECO:0000313" key="13">
    <source>
        <dbReference type="EMBL" id="KPY50603.1"/>
    </source>
</evidence>
<evidence type="ECO:0000256" key="10">
    <source>
        <dbReference type="RuleBase" id="RU003884"/>
    </source>
</evidence>
<evidence type="ECO:0000256" key="7">
    <source>
        <dbReference type="ARBA" id="ARBA00022729"/>
    </source>
</evidence>
<proteinExistence type="inferred from homology"/>
<dbReference type="GO" id="GO:0015473">
    <property type="term" value="F:fimbrial usher porin activity"/>
    <property type="evidence" value="ECO:0007669"/>
    <property type="project" value="InterPro"/>
</dbReference>
<dbReference type="PANTHER" id="PTHR30451">
    <property type="entry name" value="OUTER MEMBRANE USHER PROTEIN"/>
    <property type="match status" value="1"/>
</dbReference>
<dbReference type="EMBL" id="LJRF01000030">
    <property type="protein sequence ID" value="KPY50603.1"/>
    <property type="molecule type" value="Genomic_DNA"/>
</dbReference>
<evidence type="ECO:0000256" key="4">
    <source>
        <dbReference type="ARBA" id="ARBA00022452"/>
    </source>
</evidence>
<evidence type="ECO:0000256" key="5">
    <source>
        <dbReference type="ARBA" id="ARBA00022558"/>
    </source>
</evidence>
<evidence type="ECO:0000256" key="2">
    <source>
        <dbReference type="ARBA" id="ARBA00008064"/>
    </source>
</evidence>
<keyword evidence="9 10" id="KW-0998">Cell outer membrane</keyword>
<dbReference type="Proteomes" id="UP000050554">
    <property type="component" value="Unassembled WGS sequence"/>
</dbReference>